<evidence type="ECO:0000313" key="7">
    <source>
        <dbReference type="EMBL" id="CAD32549.1"/>
    </source>
</evidence>
<dbReference type="InterPro" id="IPR036259">
    <property type="entry name" value="MFS_trans_sf"/>
</dbReference>
<dbReference type="AlphaFoldDB" id="Q7Y0R5"/>
<sequence length="583" mass="64017">MEESKKSCFISDRVDYKGDPADRNTTGGWVPAALIVGIEVSERLSTMGIIVNLVTYLKGTMHQSSTTSSNSTSNVAGTSFLLCLLGGILADSFLGRYWTIAIFSVIHALGTCMLAISAALPELRPSECNLHHDFPLKCEEPSSFQMGILYTALYSMALGVGGIKSSVSGFGTEQFDQNDEKEMSEMAHFFNRFYLIISFGTLLAVTVLVYVQDQVGRSWGYGICSASMFLSIVAFLVGTKRYRYRECTGSPIIQILQVIVAAIRKRKAELPTDLSFLYDKASDKESTISHTDKYSCLDKGAIITGMDRGADGLTISNPWGLCTVTEVEEVKMLIRILPIMASTIIFWTIRAQLLSFSVQQAATMERTIENFPIPPASFNGFFVGSTIITLIMYDRLLPFLRQSSNGVQGFTNLQKIGIAIFLSILGMAAASFAEMKRLEVVRANRGSTSTSSTLPITAFYLLPQFVLVGIGDGFMYTGQLDFFITESPKGMKAISTGLFLTTNALGFFGSSILVTIITKVTGEEVGHGWLLSRINDSRLDFFYALLAVLGFINLVFYLVLASWYKPSPVEDAHQKINGKEEKV</sequence>
<name>Q7Y0R5_ALNGL</name>
<accession>Q7Y0R5</accession>
<proteinExistence type="evidence at transcript level"/>
<dbReference type="GO" id="GO:0016020">
    <property type="term" value="C:membrane"/>
    <property type="evidence" value="ECO:0007669"/>
    <property type="project" value="UniProtKB-SubCell"/>
</dbReference>
<evidence type="ECO:0000256" key="4">
    <source>
        <dbReference type="ARBA" id="ARBA00022989"/>
    </source>
</evidence>
<dbReference type="GO" id="GO:0022857">
    <property type="term" value="F:transmembrane transporter activity"/>
    <property type="evidence" value="ECO:0007669"/>
    <property type="project" value="InterPro"/>
</dbReference>
<feature type="transmembrane region" description="Helical" evidence="6">
    <location>
        <begin position="453"/>
        <end position="476"/>
    </location>
</feature>
<feature type="transmembrane region" description="Helical" evidence="6">
    <location>
        <begin position="541"/>
        <end position="560"/>
    </location>
</feature>
<keyword evidence="5 6" id="KW-0472">Membrane</keyword>
<dbReference type="Gene3D" id="1.20.1250.20">
    <property type="entry name" value="MFS general substrate transporter like domains"/>
    <property type="match status" value="1"/>
</dbReference>
<evidence type="ECO:0000256" key="3">
    <source>
        <dbReference type="ARBA" id="ARBA00022692"/>
    </source>
</evidence>
<dbReference type="PROSITE" id="PS01022">
    <property type="entry name" value="PTR2_1"/>
    <property type="match status" value="1"/>
</dbReference>
<reference evidence="7" key="1">
    <citation type="journal article" date="2004" name="Plant Physiol.">
        <title>A nodule-specific dicarboxylate transporter from alder is a member of the peptide transporter family.</title>
        <authorList>
            <person name="Jeong J."/>
            <person name="Suh S."/>
            <person name="Guan C."/>
            <person name="Tsay Y.F."/>
            <person name="Moran N."/>
            <person name="Oh C.J."/>
            <person name="An C.S."/>
            <person name="Demchenko K.N."/>
            <person name="Pawlowski K."/>
            <person name="Lee Y."/>
        </authorList>
    </citation>
    <scope>NUCLEOTIDE SEQUENCE</scope>
    <source>
        <tissue evidence="7">Root nodules</tissue>
    </source>
</reference>
<keyword evidence="4 6" id="KW-1133">Transmembrane helix</keyword>
<evidence type="ECO:0000256" key="2">
    <source>
        <dbReference type="ARBA" id="ARBA00005982"/>
    </source>
</evidence>
<dbReference type="EMBL" id="AJ488290">
    <property type="protein sequence ID" value="CAD32549.1"/>
    <property type="molecule type" value="mRNA"/>
</dbReference>
<organism evidence="7">
    <name type="scientific">Alnus glutinosa</name>
    <name type="common">European alder</name>
    <name type="synonym">Betula alnus var. glutinosa</name>
    <dbReference type="NCBI Taxonomy" id="3517"/>
    <lineage>
        <taxon>Eukaryota</taxon>
        <taxon>Viridiplantae</taxon>
        <taxon>Streptophyta</taxon>
        <taxon>Embryophyta</taxon>
        <taxon>Tracheophyta</taxon>
        <taxon>Spermatophyta</taxon>
        <taxon>Magnoliopsida</taxon>
        <taxon>eudicotyledons</taxon>
        <taxon>Gunneridae</taxon>
        <taxon>Pentapetalae</taxon>
        <taxon>rosids</taxon>
        <taxon>fabids</taxon>
        <taxon>Fagales</taxon>
        <taxon>Betulaceae</taxon>
        <taxon>Alnus</taxon>
    </lineage>
</organism>
<comment type="subcellular location">
    <subcellularLocation>
        <location evidence="1">Membrane</location>
        <topology evidence="1">Multi-pass membrane protein</topology>
    </subcellularLocation>
</comment>
<feature type="transmembrane region" description="Helical" evidence="6">
    <location>
        <begin position="100"/>
        <end position="120"/>
    </location>
</feature>
<gene>
    <name evidence="7" type="primary">ptr1</name>
</gene>
<feature type="transmembrane region" description="Helical" evidence="6">
    <location>
        <begin position="373"/>
        <end position="393"/>
    </location>
</feature>
<feature type="transmembrane region" description="Helical" evidence="6">
    <location>
        <begin position="218"/>
        <end position="237"/>
    </location>
</feature>
<dbReference type="SUPFAM" id="SSF103473">
    <property type="entry name" value="MFS general substrate transporter"/>
    <property type="match status" value="1"/>
</dbReference>
<feature type="transmembrane region" description="Helical" evidence="6">
    <location>
        <begin position="193"/>
        <end position="212"/>
    </location>
</feature>
<dbReference type="InterPro" id="IPR018456">
    <property type="entry name" value="PTR2_symporter_CS"/>
</dbReference>
<evidence type="ECO:0000256" key="5">
    <source>
        <dbReference type="ARBA" id="ARBA00023136"/>
    </source>
</evidence>
<dbReference type="Pfam" id="PF00854">
    <property type="entry name" value="PTR2"/>
    <property type="match status" value="1"/>
</dbReference>
<evidence type="ECO:0000256" key="6">
    <source>
        <dbReference type="SAM" id="Phobius"/>
    </source>
</evidence>
<comment type="similarity">
    <text evidence="2">Belongs to the major facilitator superfamily. Proton-dependent oligopeptide transporter (POT/PTR) (TC 2.A.17) family.</text>
</comment>
<dbReference type="GO" id="GO:0006857">
    <property type="term" value="P:oligopeptide transport"/>
    <property type="evidence" value="ECO:0007669"/>
    <property type="project" value="InterPro"/>
</dbReference>
<keyword evidence="3 6" id="KW-0812">Transmembrane</keyword>
<feature type="transmembrane region" description="Helical" evidence="6">
    <location>
        <begin position="497"/>
        <end position="521"/>
    </location>
</feature>
<dbReference type="InterPro" id="IPR000109">
    <property type="entry name" value="POT_fam"/>
</dbReference>
<feature type="transmembrane region" description="Helical" evidence="6">
    <location>
        <begin position="413"/>
        <end position="433"/>
    </location>
</feature>
<evidence type="ECO:0000256" key="1">
    <source>
        <dbReference type="ARBA" id="ARBA00004141"/>
    </source>
</evidence>
<dbReference type="PANTHER" id="PTHR11654">
    <property type="entry name" value="OLIGOPEPTIDE TRANSPORTER-RELATED"/>
    <property type="match status" value="1"/>
</dbReference>
<protein>
    <submittedName>
        <fullName evidence="7">Dicarboxylate transporter</fullName>
    </submittedName>
</protein>